<evidence type="ECO:0000256" key="6">
    <source>
        <dbReference type="ARBA" id="ARBA00022475"/>
    </source>
</evidence>
<evidence type="ECO:0000256" key="13">
    <source>
        <dbReference type="ARBA" id="ARBA00022842"/>
    </source>
</evidence>
<keyword evidence="21" id="KW-0472">Membrane</keyword>
<evidence type="ECO:0000259" key="22">
    <source>
        <dbReference type="PROSITE" id="PS50109"/>
    </source>
</evidence>
<dbReference type="PROSITE" id="PS50885">
    <property type="entry name" value="HAMP"/>
    <property type="match status" value="1"/>
</dbReference>
<dbReference type="InterPro" id="IPR003594">
    <property type="entry name" value="HATPase_dom"/>
</dbReference>
<keyword evidence="12" id="KW-0067">ATP-binding</keyword>
<keyword evidence="14" id="KW-0904">Protein phosphatase</keyword>
<evidence type="ECO:0000256" key="4">
    <source>
        <dbReference type="ARBA" id="ARBA00004651"/>
    </source>
</evidence>
<dbReference type="InterPro" id="IPR003660">
    <property type="entry name" value="HAMP_dom"/>
</dbReference>
<evidence type="ECO:0000256" key="14">
    <source>
        <dbReference type="ARBA" id="ARBA00022912"/>
    </source>
</evidence>
<dbReference type="GO" id="GO:0005886">
    <property type="term" value="C:plasma membrane"/>
    <property type="evidence" value="ECO:0007669"/>
    <property type="project" value="UniProtKB-SubCell"/>
</dbReference>
<dbReference type="SUPFAM" id="SSF55874">
    <property type="entry name" value="ATPase domain of HSP90 chaperone/DNA topoisomerase II/histidine kinase"/>
    <property type="match status" value="1"/>
</dbReference>
<name>A0A4R6WJW4_9PROT</name>
<evidence type="ECO:0000313" key="24">
    <source>
        <dbReference type="EMBL" id="TDQ78928.1"/>
    </source>
</evidence>
<dbReference type="EMBL" id="SNYW01000012">
    <property type="protein sequence ID" value="TDQ78928.1"/>
    <property type="molecule type" value="Genomic_DNA"/>
</dbReference>
<evidence type="ECO:0000256" key="5">
    <source>
        <dbReference type="ARBA" id="ARBA00012438"/>
    </source>
</evidence>
<evidence type="ECO:0000256" key="21">
    <source>
        <dbReference type="SAM" id="Phobius"/>
    </source>
</evidence>
<evidence type="ECO:0000256" key="8">
    <source>
        <dbReference type="ARBA" id="ARBA00022679"/>
    </source>
</evidence>
<dbReference type="InterPro" id="IPR004358">
    <property type="entry name" value="Sig_transdc_His_kin-like_C"/>
</dbReference>
<feature type="domain" description="HAMP" evidence="23">
    <location>
        <begin position="192"/>
        <end position="247"/>
    </location>
</feature>
<evidence type="ECO:0000256" key="3">
    <source>
        <dbReference type="ARBA" id="ARBA00001946"/>
    </source>
</evidence>
<dbReference type="GO" id="GO:0004721">
    <property type="term" value="F:phosphoprotein phosphatase activity"/>
    <property type="evidence" value="ECO:0007669"/>
    <property type="project" value="UniProtKB-KW"/>
</dbReference>
<gene>
    <name evidence="24" type="ORF">A8950_3391</name>
</gene>
<dbReference type="PANTHER" id="PTHR44936:SF9">
    <property type="entry name" value="SENSOR PROTEIN CREC"/>
    <property type="match status" value="1"/>
</dbReference>
<keyword evidence="6" id="KW-1003">Cell membrane</keyword>
<dbReference type="SMART" id="SM00388">
    <property type="entry name" value="HisKA"/>
    <property type="match status" value="1"/>
</dbReference>
<dbReference type="RefSeq" id="WP_133614828.1">
    <property type="nucleotide sequence ID" value="NZ_SNYW01000012.1"/>
</dbReference>
<keyword evidence="10 24" id="KW-0418">Kinase</keyword>
<reference evidence="24 25" key="1">
    <citation type="submission" date="2019-03" db="EMBL/GenBank/DDBJ databases">
        <title>Genomic Encyclopedia of Type Strains, Phase III (KMG-III): the genomes of soil and plant-associated and newly described type strains.</title>
        <authorList>
            <person name="Whitman W."/>
        </authorList>
    </citation>
    <scope>NUCLEOTIDE SEQUENCE [LARGE SCALE GENOMIC DNA]</scope>
    <source>
        <strain evidence="24 25">CGMCC 1.7660</strain>
    </source>
</reference>
<keyword evidence="7" id="KW-0597">Phosphoprotein</keyword>
<feature type="transmembrane region" description="Helical" evidence="21">
    <location>
        <begin position="171"/>
        <end position="194"/>
    </location>
</feature>
<evidence type="ECO:0000256" key="11">
    <source>
        <dbReference type="ARBA" id="ARBA00022801"/>
    </source>
</evidence>
<evidence type="ECO:0000256" key="12">
    <source>
        <dbReference type="ARBA" id="ARBA00022840"/>
    </source>
</evidence>
<comment type="caution">
    <text evidence="24">The sequence shown here is derived from an EMBL/GenBank/DDBJ whole genome shotgun (WGS) entry which is preliminary data.</text>
</comment>
<evidence type="ECO:0000256" key="1">
    <source>
        <dbReference type="ARBA" id="ARBA00000085"/>
    </source>
</evidence>
<dbReference type="InterPro" id="IPR036097">
    <property type="entry name" value="HisK_dim/P_sf"/>
</dbReference>
<dbReference type="SUPFAM" id="SSF47384">
    <property type="entry name" value="Homodimeric domain of signal transducing histidine kinase"/>
    <property type="match status" value="1"/>
</dbReference>
<keyword evidence="9" id="KW-0547">Nucleotide-binding</keyword>
<evidence type="ECO:0000256" key="18">
    <source>
        <dbReference type="ARBA" id="ARBA00023211"/>
    </source>
</evidence>
<keyword evidence="18" id="KW-0464">Manganese</keyword>
<keyword evidence="21" id="KW-0812">Transmembrane</keyword>
<comment type="subcellular location">
    <subcellularLocation>
        <location evidence="4">Cell membrane</location>
        <topology evidence="4">Multi-pass membrane protein</topology>
    </subcellularLocation>
</comment>
<accession>A0A4R6WJW4</accession>
<keyword evidence="17" id="KW-0843">Virulence</keyword>
<keyword evidence="16" id="KW-0346">Stress response</keyword>
<dbReference type="InterPro" id="IPR003661">
    <property type="entry name" value="HisK_dim/P_dom"/>
</dbReference>
<dbReference type="PROSITE" id="PS50109">
    <property type="entry name" value="HIS_KIN"/>
    <property type="match status" value="1"/>
</dbReference>
<comment type="cofactor">
    <cofactor evidence="2">
        <name>Mn(2+)</name>
        <dbReference type="ChEBI" id="CHEBI:29035"/>
    </cofactor>
</comment>
<dbReference type="AlphaFoldDB" id="A0A4R6WJW4"/>
<evidence type="ECO:0000256" key="17">
    <source>
        <dbReference type="ARBA" id="ARBA00023026"/>
    </source>
</evidence>
<evidence type="ECO:0000259" key="23">
    <source>
        <dbReference type="PROSITE" id="PS50885"/>
    </source>
</evidence>
<protein>
    <recommendedName>
        <fullName evidence="19">Signal transduction histidine-protein kinase/phosphatase MprB</fullName>
        <ecNumber evidence="5">2.7.13.3</ecNumber>
    </recommendedName>
    <alternativeName>
        <fullName evidence="20">Mycobacterial persistence regulator B</fullName>
    </alternativeName>
</protein>
<dbReference type="Gene3D" id="3.30.565.10">
    <property type="entry name" value="Histidine kinase-like ATPase, C-terminal domain"/>
    <property type="match status" value="1"/>
</dbReference>
<dbReference type="InterPro" id="IPR005467">
    <property type="entry name" value="His_kinase_dom"/>
</dbReference>
<dbReference type="Gene3D" id="1.10.287.130">
    <property type="match status" value="1"/>
</dbReference>
<comment type="cofactor">
    <cofactor evidence="3">
        <name>Mg(2+)</name>
        <dbReference type="ChEBI" id="CHEBI:18420"/>
    </cofactor>
</comment>
<evidence type="ECO:0000313" key="25">
    <source>
        <dbReference type="Proteomes" id="UP000295783"/>
    </source>
</evidence>
<evidence type="ECO:0000256" key="15">
    <source>
        <dbReference type="ARBA" id="ARBA00023012"/>
    </source>
</evidence>
<comment type="catalytic activity">
    <reaction evidence="1">
        <text>ATP + protein L-histidine = ADP + protein N-phospho-L-histidine.</text>
        <dbReference type="EC" id="2.7.13.3"/>
    </reaction>
</comment>
<evidence type="ECO:0000256" key="2">
    <source>
        <dbReference type="ARBA" id="ARBA00001936"/>
    </source>
</evidence>
<keyword evidence="11" id="KW-0378">Hydrolase</keyword>
<feature type="transmembrane region" description="Helical" evidence="21">
    <location>
        <begin position="20"/>
        <end position="40"/>
    </location>
</feature>
<dbReference type="PRINTS" id="PR00344">
    <property type="entry name" value="BCTRLSENSOR"/>
</dbReference>
<dbReference type="Proteomes" id="UP000295783">
    <property type="component" value="Unassembled WGS sequence"/>
</dbReference>
<evidence type="ECO:0000256" key="19">
    <source>
        <dbReference type="ARBA" id="ARBA00040454"/>
    </source>
</evidence>
<feature type="domain" description="Histidine kinase" evidence="22">
    <location>
        <begin position="261"/>
        <end position="462"/>
    </location>
</feature>
<keyword evidence="25" id="KW-1185">Reference proteome</keyword>
<evidence type="ECO:0000256" key="7">
    <source>
        <dbReference type="ARBA" id="ARBA00022553"/>
    </source>
</evidence>
<dbReference type="PANTHER" id="PTHR44936">
    <property type="entry name" value="SENSOR PROTEIN CREC"/>
    <property type="match status" value="1"/>
</dbReference>
<keyword evidence="8" id="KW-0808">Transferase</keyword>
<dbReference type="SMART" id="SM00387">
    <property type="entry name" value="HATPase_c"/>
    <property type="match status" value="1"/>
</dbReference>
<dbReference type="GO" id="GO:0000155">
    <property type="term" value="F:phosphorelay sensor kinase activity"/>
    <property type="evidence" value="ECO:0007669"/>
    <property type="project" value="InterPro"/>
</dbReference>
<keyword evidence="15" id="KW-0902">Two-component regulatory system</keyword>
<organism evidence="24 25">
    <name type="scientific">Dongia mobilis</name>
    <dbReference type="NCBI Taxonomy" id="578943"/>
    <lineage>
        <taxon>Bacteria</taxon>
        <taxon>Pseudomonadati</taxon>
        <taxon>Pseudomonadota</taxon>
        <taxon>Alphaproteobacteria</taxon>
        <taxon>Rhodospirillales</taxon>
        <taxon>Dongiaceae</taxon>
        <taxon>Dongia</taxon>
    </lineage>
</organism>
<evidence type="ECO:0000256" key="20">
    <source>
        <dbReference type="ARBA" id="ARBA00041776"/>
    </source>
</evidence>
<sequence length="462" mass="50373">MRDKDVKLPGFGRGLSARVLALTILFVMVSAVLIYAPSIVRFRVEWLEEKLNMAHLAVLALEATPDYMIDPELEVRLLSHVGARLIALRSSDGKNLLLRGTSPPLLVQASFDLGERSFLQLAEDAFDTLRQPRNRVLRAKGFSPRAADIVVDMVLDEWPLRQAMIAYSWRILGISVVISLTTAGLVFASLQWLIIRPMRRLTGGMVAFRRDPEQVSLNFGRTKRSDEIGLAEREFAEMQERVRQALVQKARLAALGTAVSKINHDLRGILSTARLVTDRLAESDNPEIKKAAPALLRSLDRAAELCSDTLNFTREGPPKPNLEAVDLHALVEEVGESLGAGRAGVWRNEVAPDCRLLADHGQLFRVLHNLGDNALLAGAGKVTVTARHDEGRVVVEVGDDGPGLPPKAVENLFEPFRGSARAGGTGLGLAIARELVRGQGGELRLSRSDAEGAVFALDLPAA</sequence>
<dbReference type="GO" id="GO:0005524">
    <property type="term" value="F:ATP binding"/>
    <property type="evidence" value="ECO:0007669"/>
    <property type="project" value="UniProtKB-KW"/>
</dbReference>
<dbReference type="Pfam" id="PF02518">
    <property type="entry name" value="HATPase_c"/>
    <property type="match status" value="1"/>
</dbReference>
<keyword evidence="13" id="KW-0460">Magnesium</keyword>
<evidence type="ECO:0000256" key="9">
    <source>
        <dbReference type="ARBA" id="ARBA00022741"/>
    </source>
</evidence>
<dbReference type="EC" id="2.7.13.3" evidence="5"/>
<dbReference type="InterPro" id="IPR036890">
    <property type="entry name" value="HATPase_C_sf"/>
</dbReference>
<evidence type="ECO:0000256" key="16">
    <source>
        <dbReference type="ARBA" id="ARBA00023016"/>
    </source>
</evidence>
<evidence type="ECO:0000256" key="10">
    <source>
        <dbReference type="ARBA" id="ARBA00022777"/>
    </source>
</evidence>
<dbReference type="OrthoDB" id="9784218at2"/>
<proteinExistence type="predicted"/>
<keyword evidence="21" id="KW-1133">Transmembrane helix</keyword>
<dbReference type="InterPro" id="IPR050980">
    <property type="entry name" value="2C_sensor_his_kinase"/>
</dbReference>